<organism evidence="2 3">
    <name type="scientific">Geoalkalibacter halelectricus</name>
    <dbReference type="NCBI Taxonomy" id="2847045"/>
    <lineage>
        <taxon>Bacteria</taxon>
        <taxon>Pseudomonadati</taxon>
        <taxon>Thermodesulfobacteriota</taxon>
        <taxon>Desulfuromonadia</taxon>
        <taxon>Desulfuromonadales</taxon>
        <taxon>Geoalkalibacteraceae</taxon>
        <taxon>Geoalkalibacter</taxon>
    </lineage>
</organism>
<name>A0ABY5ZQR1_9BACT</name>
<dbReference type="InterPro" id="IPR002686">
    <property type="entry name" value="Transposase_17"/>
</dbReference>
<accession>A0ABY5ZQR1</accession>
<evidence type="ECO:0000313" key="2">
    <source>
        <dbReference type="EMBL" id="UWZ80230.1"/>
    </source>
</evidence>
<feature type="domain" description="Transposase IS200-like" evidence="1">
    <location>
        <begin position="9"/>
        <end position="133"/>
    </location>
</feature>
<dbReference type="InterPro" id="IPR036515">
    <property type="entry name" value="Transposase_17_sf"/>
</dbReference>
<dbReference type="InterPro" id="IPR052715">
    <property type="entry name" value="RAYT_transposase"/>
</dbReference>
<dbReference type="SUPFAM" id="SSF143422">
    <property type="entry name" value="Transposase IS200-like"/>
    <property type="match status" value="1"/>
</dbReference>
<dbReference type="RefSeq" id="WP_260748587.1">
    <property type="nucleotide sequence ID" value="NZ_CP092109.1"/>
</dbReference>
<reference evidence="2" key="1">
    <citation type="journal article" date="2022" name="Environ. Microbiol.">
        <title>Geoalkalibacter halelectricus SAP #1 sp. nov. possessing extracellular electron transfer and mineral#reducing capabilities from a haloalkaline environment.</title>
        <authorList>
            <person name="Yadav S."/>
            <person name="Singh R."/>
            <person name="Sundharam S.S."/>
            <person name="Chaudhary S."/>
            <person name="Krishnamurthi S."/>
            <person name="Patil S.A."/>
        </authorList>
    </citation>
    <scope>NUCLEOTIDE SEQUENCE</scope>
    <source>
        <strain evidence="2">SAP-1</strain>
    </source>
</reference>
<dbReference type="SMART" id="SM01321">
    <property type="entry name" value="Y1_Tnp"/>
    <property type="match status" value="1"/>
</dbReference>
<proteinExistence type="predicted"/>
<dbReference type="Proteomes" id="UP001060414">
    <property type="component" value="Chromosome"/>
</dbReference>
<evidence type="ECO:0000259" key="1">
    <source>
        <dbReference type="SMART" id="SM01321"/>
    </source>
</evidence>
<gene>
    <name evidence="2" type="ORF">L9S41_02245</name>
</gene>
<sequence>MTNYRRVKIAGATYFFTVNCAERHGNHLLIDNIDLLRQVTRNVKNDHPFTIDAMVVLPEHLHCIWTLPEGDADYKTRWALIKAGFSRLIPLGEGRSESRIKRGERGIWQRRYWEHLIRDDLDYQRHVDYIHWNPVKHGWVTQVKDWPYSSFHVFVKQGRCPLDWAGEPEKMGDGRGM</sequence>
<dbReference type="PANTHER" id="PTHR36966">
    <property type="entry name" value="REP-ASSOCIATED TYROSINE TRANSPOSASE"/>
    <property type="match status" value="1"/>
</dbReference>
<dbReference type="NCBIfam" id="NF047646">
    <property type="entry name" value="REP_Tyr_transpos"/>
    <property type="match status" value="1"/>
</dbReference>
<dbReference type="Gene3D" id="3.30.70.1290">
    <property type="entry name" value="Transposase IS200-like"/>
    <property type="match status" value="1"/>
</dbReference>
<dbReference type="EMBL" id="CP092109">
    <property type="protein sequence ID" value="UWZ80230.1"/>
    <property type="molecule type" value="Genomic_DNA"/>
</dbReference>
<evidence type="ECO:0000313" key="3">
    <source>
        <dbReference type="Proteomes" id="UP001060414"/>
    </source>
</evidence>
<keyword evidence="3" id="KW-1185">Reference proteome</keyword>
<dbReference type="PANTHER" id="PTHR36966:SF1">
    <property type="entry name" value="REP-ASSOCIATED TYROSINE TRANSPOSASE"/>
    <property type="match status" value="1"/>
</dbReference>
<protein>
    <submittedName>
        <fullName evidence="2">Transposase</fullName>
    </submittedName>
</protein>